<dbReference type="Pfam" id="PF00023">
    <property type="entry name" value="Ank"/>
    <property type="match status" value="1"/>
</dbReference>
<dbReference type="InterPro" id="IPR036770">
    <property type="entry name" value="Ankyrin_rpt-contain_sf"/>
</dbReference>
<dbReference type="OrthoDB" id="195446at2759"/>
<dbReference type="Gene3D" id="3.40.50.300">
    <property type="entry name" value="P-loop containing nucleotide triphosphate hydrolases"/>
    <property type="match status" value="1"/>
</dbReference>
<dbReference type="InterPro" id="IPR002110">
    <property type="entry name" value="Ankyrin_rpt"/>
</dbReference>
<keyword evidence="6" id="KW-1185">Reference proteome</keyword>
<feature type="domain" description="GPI inositol-deacylase winged helix" evidence="3">
    <location>
        <begin position="458"/>
        <end position="534"/>
    </location>
</feature>
<keyword evidence="2" id="KW-0040">ANK repeat</keyword>
<dbReference type="PRINTS" id="PR01415">
    <property type="entry name" value="ANKYRIN"/>
</dbReference>
<keyword evidence="1" id="KW-0677">Repeat</keyword>
<name>A0A3A2ZIG9_9EURO</name>
<dbReference type="PANTHER" id="PTHR10039:SF15">
    <property type="entry name" value="NACHT DOMAIN-CONTAINING PROTEIN"/>
    <property type="match status" value="1"/>
</dbReference>
<protein>
    <submittedName>
        <fullName evidence="5">Phosphorylase superfamily</fullName>
    </submittedName>
</protein>
<accession>A0A3A2ZIG9</accession>
<dbReference type="AlphaFoldDB" id="A0A3A2ZIG9"/>
<feature type="repeat" description="ANK" evidence="2">
    <location>
        <begin position="770"/>
        <end position="802"/>
    </location>
</feature>
<feature type="repeat" description="ANK" evidence="2">
    <location>
        <begin position="671"/>
        <end position="703"/>
    </location>
</feature>
<reference evidence="6" key="1">
    <citation type="submission" date="2017-02" db="EMBL/GenBank/DDBJ databases">
        <authorList>
            <person name="Tafer H."/>
            <person name="Lopandic K."/>
        </authorList>
    </citation>
    <scope>NUCLEOTIDE SEQUENCE [LARGE SCALE GENOMIC DNA]</scope>
    <source>
        <strain evidence="6">CBS 366.77</strain>
    </source>
</reference>
<feature type="repeat" description="ANK" evidence="2">
    <location>
        <begin position="803"/>
        <end position="835"/>
    </location>
</feature>
<dbReference type="PROSITE" id="PS50088">
    <property type="entry name" value="ANK_REPEAT"/>
    <property type="match status" value="5"/>
</dbReference>
<dbReference type="InterPro" id="IPR027417">
    <property type="entry name" value="P-loop_NTPase"/>
</dbReference>
<dbReference type="PROSITE" id="PS50297">
    <property type="entry name" value="ANK_REP_REGION"/>
    <property type="match status" value="5"/>
</dbReference>
<dbReference type="EMBL" id="MVGC01000245">
    <property type="protein sequence ID" value="RJE21197.1"/>
    <property type="molecule type" value="Genomic_DNA"/>
</dbReference>
<feature type="domain" description="Nephrocystin 3-like N-terminal" evidence="4">
    <location>
        <begin position="179"/>
        <end position="343"/>
    </location>
</feature>
<feature type="repeat" description="ANK" evidence="2">
    <location>
        <begin position="737"/>
        <end position="769"/>
    </location>
</feature>
<gene>
    <name evidence="5" type="ORF">PHISCL_06473</name>
</gene>
<organism evidence="5 6">
    <name type="scientific">Aspergillus sclerotialis</name>
    <dbReference type="NCBI Taxonomy" id="2070753"/>
    <lineage>
        <taxon>Eukaryota</taxon>
        <taxon>Fungi</taxon>
        <taxon>Dikarya</taxon>
        <taxon>Ascomycota</taxon>
        <taxon>Pezizomycotina</taxon>
        <taxon>Eurotiomycetes</taxon>
        <taxon>Eurotiomycetidae</taxon>
        <taxon>Eurotiales</taxon>
        <taxon>Aspergillaceae</taxon>
        <taxon>Aspergillus</taxon>
        <taxon>Aspergillus subgen. Polypaecilum</taxon>
    </lineage>
</organism>
<feature type="repeat" description="ANK" evidence="2">
    <location>
        <begin position="704"/>
        <end position="736"/>
    </location>
</feature>
<dbReference type="InterPro" id="IPR056884">
    <property type="entry name" value="NPHP3-like_N"/>
</dbReference>
<evidence type="ECO:0000256" key="1">
    <source>
        <dbReference type="ARBA" id="ARBA00022737"/>
    </source>
</evidence>
<evidence type="ECO:0000256" key="2">
    <source>
        <dbReference type="PROSITE-ProRule" id="PRU00023"/>
    </source>
</evidence>
<dbReference type="Pfam" id="PF24883">
    <property type="entry name" value="NPHP3_N"/>
    <property type="match status" value="1"/>
</dbReference>
<dbReference type="Gene3D" id="1.25.40.20">
    <property type="entry name" value="Ankyrin repeat-containing domain"/>
    <property type="match status" value="1"/>
</dbReference>
<evidence type="ECO:0000259" key="3">
    <source>
        <dbReference type="Pfam" id="PF22939"/>
    </source>
</evidence>
<dbReference type="Pfam" id="PF12796">
    <property type="entry name" value="Ank_2"/>
    <property type="match status" value="2"/>
</dbReference>
<evidence type="ECO:0000259" key="4">
    <source>
        <dbReference type="Pfam" id="PF24883"/>
    </source>
</evidence>
<evidence type="ECO:0000313" key="5">
    <source>
        <dbReference type="EMBL" id="RJE21197.1"/>
    </source>
</evidence>
<dbReference type="InterPro" id="IPR054471">
    <property type="entry name" value="GPIID_WHD"/>
</dbReference>
<dbReference type="Pfam" id="PF22939">
    <property type="entry name" value="WHD_GPIID"/>
    <property type="match status" value="1"/>
</dbReference>
<dbReference type="SUPFAM" id="SSF48403">
    <property type="entry name" value="Ankyrin repeat"/>
    <property type="match status" value="1"/>
</dbReference>
<comment type="caution">
    <text evidence="5">The sequence shown here is derived from an EMBL/GenBank/DDBJ whole genome shotgun (WGS) entry which is preliminary data.</text>
</comment>
<evidence type="ECO:0000313" key="6">
    <source>
        <dbReference type="Proteomes" id="UP000266188"/>
    </source>
</evidence>
<dbReference type="SUPFAM" id="SSF52540">
    <property type="entry name" value="P-loop containing nucleoside triphosphate hydrolases"/>
    <property type="match status" value="1"/>
</dbReference>
<dbReference type="PANTHER" id="PTHR10039">
    <property type="entry name" value="AMELOGENIN"/>
    <property type="match status" value="1"/>
</dbReference>
<dbReference type="SMART" id="SM00248">
    <property type="entry name" value="ANK"/>
    <property type="match status" value="6"/>
</dbReference>
<proteinExistence type="predicted"/>
<sequence length="859" mass="97444">MSFGFSIGDFITVIEHANKIRKEFVEAPCQFKAISDEVRNFSFIIQDVEVDLSGKELDIQQRTKLLQITNSCRSVLEEIEMTLKNYWELKTDYGVGSHRVKRAWKRLKWEPDDIRELRNRLNSNTTLLNAFNGRIARNDVAKVLRHQVDQEHQEILDWLSSTTYAEQQSDYESRRQPETGQWLLESPEFRAWIETPKQTLFCPGIPGAGKTILTSIVVEDLCTRYGTNSDVAIAYLYFNFKRCEEQNLEKLLATLLRQLTQGHPSFSDSVKHLYNRHRISGTRPSVREIISALHSVSSNFSRLFIVIDALDECQASDGSRNRFLDEVFSLQAKLNLNILATSRFIPEILSRFEGNPTREIYASRQDVTRYLQANVARLPSFVSRNPELQEDIITEITKAVDGMFLLAQLYLDSLMGKRSPKAIRFTLAKFSRGLKTYDSPYDAAYNEAMERIQGQLPDQKVVAEEVLLWITCAKRQLNTTELRNALAVEVGESKFDEENLPDLADMVSLCAGLVTIDEHSDVVRLVHHTTQTYFERTWTHWFPNAHSLIANKCVTYLSFDSFDAGSCSNDAEFEARLYQYPLYSYAAQSWGYHCRAQAMDEELVMQFLNDMPKLDACAQAILAEKRFGHVQYSQQVPKQVTGFHLAAYFGLEHEMCLLLGHSNQAETRDTYGRTPLSWAARDGHLAIVQLLLKYGGDPDSRDRNGQTPLSLAASKGHREVALLLLENGVDQDSKDQEGRTPLSWAASNGHEAIVQILVERDADSDSTNIYGQTPLLWASLYGMEGVVRLLLEYGVDPNSKEKNGRTPLSWAAANGDETVVRLLLEKGADPTSEDKYSKTPISWAAEASSEAVQRLLATY</sequence>
<dbReference type="STRING" id="2070753.A0A3A2ZIG9"/>
<dbReference type="Proteomes" id="UP000266188">
    <property type="component" value="Unassembled WGS sequence"/>
</dbReference>